<gene>
    <name evidence="1" type="ORF">IGS68_29550</name>
</gene>
<organism evidence="1 2">
    <name type="scientific">Skermanella cutis</name>
    <dbReference type="NCBI Taxonomy" id="2775420"/>
    <lineage>
        <taxon>Bacteria</taxon>
        <taxon>Pseudomonadati</taxon>
        <taxon>Pseudomonadota</taxon>
        <taxon>Alphaproteobacteria</taxon>
        <taxon>Rhodospirillales</taxon>
        <taxon>Azospirillaceae</taxon>
        <taxon>Skermanella</taxon>
    </lineage>
</organism>
<dbReference type="Proteomes" id="UP000595197">
    <property type="component" value="Plasmid pTT6-1"/>
</dbReference>
<evidence type="ECO:0000313" key="1">
    <source>
        <dbReference type="EMBL" id="QQP93263.1"/>
    </source>
</evidence>
<protein>
    <submittedName>
        <fullName evidence="1">Uncharacterized protein</fullName>
    </submittedName>
</protein>
<evidence type="ECO:0000313" key="2">
    <source>
        <dbReference type="Proteomes" id="UP000595197"/>
    </source>
</evidence>
<proteinExistence type="predicted"/>
<sequence length="58" mass="6601">MSGVQVKLLPTGSSDTTLVFIIEADLWVQPVPLRLRLWTEVDRDRYTIRIAEQSAEGE</sequence>
<keyword evidence="2" id="KW-1185">Reference proteome</keyword>
<geneLocation type="plasmid" evidence="1 2">
    <name>pTT6-1</name>
</geneLocation>
<dbReference type="EMBL" id="CP067421">
    <property type="protein sequence ID" value="QQP93263.1"/>
    <property type="molecule type" value="Genomic_DNA"/>
</dbReference>
<accession>A0ABX7BFU6</accession>
<dbReference type="RefSeq" id="WP_201082722.1">
    <property type="nucleotide sequence ID" value="NZ_CP067421.1"/>
</dbReference>
<name>A0ABX7BFU6_9PROT</name>
<keyword evidence="1" id="KW-0614">Plasmid</keyword>
<reference evidence="1" key="1">
    <citation type="submission" date="2021-02" db="EMBL/GenBank/DDBJ databases">
        <title>Skermanella TT6 skin isolate.</title>
        <authorList>
            <person name="Lee K."/>
            <person name="Ganzorig M."/>
        </authorList>
    </citation>
    <scope>NUCLEOTIDE SEQUENCE</scope>
    <source>
        <strain evidence="1">TT6</strain>
    </source>
</reference>